<proteinExistence type="predicted"/>
<dbReference type="EMBL" id="GGEC01080047">
    <property type="protein sequence ID" value="MBX60531.1"/>
    <property type="molecule type" value="Transcribed_RNA"/>
</dbReference>
<evidence type="ECO:0000313" key="1">
    <source>
        <dbReference type="EMBL" id="MBX60531.1"/>
    </source>
</evidence>
<reference evidence="1" key="1">
    <citation type="submission" date="2018-02" db="EMBL/GenBank/DDBJ databases">
        <title>Rhizophora mucronata_Transcriptome.</title>
        <authorList>
            <person name="Meera S.P."/>
            <person name="Sreeshan A."/>
            <person name="Augustine A."/>
        </authorList>
    </citation>
    <scope>NUCLEOTIDE SEQUENCE</scope>
    <source>
        <tissue evidence="1">Leaf</tissue>
    </source>
</reference>
<accession>A0A2P2Q0L6</accession>
<sequence>MVNYHMDTDFLAGFLNVIMTQGVPFPRLYGGVRSYPCF</sequence>
<protein>
    <submittedName>
        <fullName evidence="1">Uncharacterized protein</fullName>
    </submittedName>
</protein>
<dbReference type="AlphaFoldDB" id="A0A2P2Q0L6"/>
<organism evidence="1">
    <name type="scientific">Rhizophora mucronata</name>
    <name type="common">Asiatic mangrove</name>
    <dbReference type="NCBI Taxonomy" id="61149"/>
    <lineage>
        <taxon>Eukaryota</taxon>
        <taxon>Viridiplantae</taxon>
        <taxon>Streptophyta</taxon>
        <taxon>Embryophyta</taxon>
        <taxon>Tracheophyta</taxon>
        <taxon>Spermatophyta</taxon>
        <taxon>Magnoliopsida</taxon>
        <taxon>eudicotyledons</taxon>
        <taxon>Gunneridae</taxon>
        <taxon>Pentapetalae</taxon>
        <taxon>rosids</taxon>
        <taxon>fabids</taxon>
        <taxon>Malpighiales</taxon>
        <taxon>Rhizophoraceae</taxon>
        <taxon>Rhizophora</taxon>
    </lineage>
</organism>
<name>A0A2P2Q0L6_RHIMU</name>